<evidence type="ECO:0000313" key="4">
    <source>
        <dbReference type="EMBL" id="GMR36016.1"/>
    </source>
</evidence>
<keyword evidence="5" id="KW-1185">Reference proteome</keyword>
<evidence type="ECO:0000256" key="2">
    <source>
        <dbReference type="SAM" id="Phobius"/>
    </source>
</evidence>
<feature type="non-terminal residue" evidence="4">
    <location>
        <position position="116"/>
    </location>
</feature>
<accession>A0AAN4Z8E0</accession>
<dbReference type="EMBL" id="BTRK01000002">
    <property type="protein sequence ID" value="GMR36016.1"/>
    <property type="molecule type" value="Genomic_DNA"/>
</dbReference>
<feature type="region of interest" description="Disordered" evidence="1">
    <location>
        <begin position="82"/>
        <end position="116"/>
    </location>
</feature>
<protein>
    <submittedName>
        <fullName evidence="4">Uncharacterized protein</fullName>
    </submittedName>
</protein>
<keyword evidence="2" id="KW-0812">Transmembrane</keyword>
<evidence type="ECO:0000256" key="3">
    <source>
        <dbReference type="SAM" id="SignalP"/>
    </source>
</evidence>
<evidence type="ECO:0000313" key="5">
    <source>
        <dbReference type="Proteomes" id="UP001328107"/>
    </source>
</evidence>
<name>A0AAN4Z8E0_9BILA</name>
<comment type="caution">
    <text evidence="4">The sequence shown here is derived from an EMBL/GenBank/DDBJ whole genome shotgun (WGS) entry which is preliminary data.</text>
</comment>
<keyword evidence="2" id="KW-1133">Transmembrane helix</keyword>
<dbReference type="AlphaFoldDB" id="A0AAN4Z8E0"/>
<evidence type="ECO:0000256" key="1">
    <source>
        <dbReference type="SAM" id="MobiDB-lite"/>
    </source>
</evidence>
<gene>
    <name evidence="4" type="ORF">PMAYCL1PPCAC_06211</name>
</gene>
<keyword evidence="2" id="KW-0472">Membrane</keyword>
<feature type="compositionally biased region" description="Basic and acidic residues" evidence="1">
    <location>
        <begin position="94"/>
        <end position="116"/>
    </location>
</feature>
<reference evidence="5" key="1">
    <citation type="submission" date="2022-10" db="EMBL/GenBank/DDBJ databases">
        <title>Genome assembly of Pristionchus species.</title>
        <authorList>
            <person name="Yoshida K."/>
            <person name="Sommer R.J."/>
        </authorList>
    </citation>
    <scope>NUCLEOTIDE SEQUENCE [LARGE SCALE GENOMIC DNA]</scope>
    <source>
        <strain evidence="5">RS5460</strain>
    </source>
</reference>
<feature type="signal peptide" evidence="3">
    <location>
        <begin position="1"/>
        <end position="20"/>
    </location>
</feature>
<dbReference type="Proteomes" id="UP001328107">
    <property type="component" value="Unassembled WGS sequence"/>
</dbReference>
<organism evidence="4 5">
    <name type="scientific">Pristionchus mayeri</name>
    <dbReference type="NCBI Taxonomy" id="1317129"/>
    <lineage>
        <taxon>Eukaryota</taxon>
        <taxon>Metazoa</taxon>
        <taxon>Ecdysozoa</taxon>
        <taxon>Nematoda</taxon>
        <taxon>Chromadorea</taxon>
        <taxon>Rhabditida</taxon>
        <taxon>Rhabditina</taxon>
        <taxon>Diplogasteromorpha</taxon>
        <taxon>Diplogasteroidea</taxon>
        <taxon>Neodiplogasteridae</taxon>
        <taxon>Pristionchus</taxon>
    </lineage>
</organism>
<proteinExistence type="predicted"/>
<sequence length="116" mass="13052">MDQYLFVTLLLLSILPSTSASYSSGNDPTLWVVLVHILLTGVLLWTCCKCCVAICDEGPGQEQQINRTNAQSHLTRSGDGIVIEDDYPRQPMRSPERQLGRVHDRMEDRKAEGRVH</sequence>
<keyword evidence="3" id="KW-0732">Signal</keyword>
<feature type="transmembrane region" description="Helical" evidence="2">
    <location>
        <begin position="30"/>
        <end position="55"/>
    </location>
</feature>
<feature type="chain" id="PRO_5042909032" evidence="3">
    <location>
        <begin position="21"/>
        <end position="116"/>
    </location>
</feature>